<feature type="transmembrane region" description="Helical" evidence="5">
    <location>
        <begin position="276"/>
        <end position="297"/>
    </location>
</feature>
<dbReference type="AlphaFoldDB" id="A0A097IEL7"/>
<evidence type="ECO:0000256" key="1">
    <source>
        <dbReference type="ARBA" id="ARBA00004651"/>
    </source>
</evidence>
<dbReference type="EMBL" id="CP006764">
    <property type="protein sequence ID" value="AIT60576.1"/>
    <property type="molecule type" value="Genomic_DNA"/>
</dbReference>
<evidence type="ECO:0000259" key="6">
    <source>
        <dbReference type="PROSITE" id="PS50850"/>
    </source>
</evidence>
<feature type="transmembrane region" description="Helical" evidence="5">
    <location>
        <begin position="74"/>
        <end position="93"/>
    </location>
</feature>
<evidence type="ECO:0000256" key="2">
    <source>
        <dbReference type="ARBA" id="ARBA00022692"/>
    </source>
</evidence>
<dbReference type="InterPro" id="IPR036259">
    <property type="entry name" value="MFS_trans_sf"/>
</dbReference>
<feature type="transmembrane region" description="Helical" evidence="5">
    <location>
        <begin position="99"/>
        <end position="120"/>
    </location>
</feature>
<evidence type="ECO:0000313" key="8">
    <source>
        <dbReference type="Proteomes" id="UP000029914"/>
    </source>
</evidence>
<dbReference type="PANTHER" id="PTHR23523">
    <property type="match status" value="1"/>
</dbReference>
<dbReference type="HOGENOM" id="CLU_038046_0_0_11"/>
<protein>
    <submittedName>
        <fullName evidence="7">Cyanate permease</fullName>
    </submittedName>
</protein>
<dbReference type="GO" id="GO:0022857">
    <property type="term" value="F:transmembrane transporter activity"/>
    <property type="evidence" value="ECO:0007669"/>
    <property type="project" value="InterPro"/>
</dbReference>
<name>A0A097IEL7_9CORY</name>
<reference evidence="7 8" key="1">
    <citation type="submission" date="2013-09" db="EMBL/GenBank/DDBJ databases">
        <title>Complete genome sequence of Corynebacterium doosanense CAU 212(T) (=DSM 45436(T)), isolated from activated sludge.</title>
        <authorList>
            <person name="Schaffert L."/>
            <person name="Albersmeier A."/>
            <person name="Kalinowski J."/>
            <person name="Ruckert C."/>
        </authorList>
    </citation>
    <scope>NUCLEOTIDE SEQUENCE [LARGE SCALE GENOMIC DNA]</scope>
    <source>
        <strain evidence="7 8">CAU 212</strain>
    </source>
</reference>
<dbReference type="GO" id="GO:0005886">
    <property type="term" value="C:plasma membrane"/>
    <property type="evidence" value="ECO:0007669"/>
    <property type="project" value="UniProtKB-SubCell"/>
</dbReference>
<keyword evidence="4 5" id="KW-0472">Membrane</keyword>
<dbReference type="PANTHER" id="PTHR23523:SF2">
    <property type="entry name" value="2-NITROIMIDAZOLE TRANSPORTER"/>
    <property type="match status" value="1"/>
</dbReference>
<dbReference type="SUPFAM" id="SSF103473">
    <property type="entry name" value="MFS general substrate transporter"/>
    <property type="match status" value="1"/>
</dbReference>
<sequence>MRAARGLPVALIFLAVAAAALNLRAGIASVGSVLDDVLTSFGVSGSYAGMVTALPGVCFAIMGLAAVPIARRLGLARTLLSGMLLTLVGVAIRPWVNDAWVFLGLSALVVAGIALANVLLPAWIKLHGGRHIVTLMTLNTAFLGVSSAIGPLSAVLYEGPDGWRRALFFWASIAVAQVVVWVIVALRTGYDFPASQRAAGESRGPSLLKAPTAIFLMLFFGMQSMNAYVQMGYLPQIVVDGGGSANLGSLAIAMVGALNILGGIVMPKLVDKLQTLTPTVIILSAFAVAGYLGLMFAPASLALLWGVVLGLGGWAFPTALALIVARSRAPEVTARLSGFVQPVGYVLAAAGPMIIGLVYTPDSPNWTPILIGLIAASALQGIIGARASRRGFIDDELAAHGA</sequence>
<keyword evidence="2 5" id="KW-0812">Transmembrane</keyword>
<feature type="domain" description="Major facilitator superfamily (MFS) profile" evidence="6">
    <location>
        <begin position="10"/>
        <end position="390"/>
    </location>
</feature>
<feature type="transmembrane region" description="Helical" evidence="5">
    <location>
        <begin position="45"/>
        <end position="67"/>
    </location>
</feature>
<comment type="subcellular location">
    <subcellularLocation>
        <location evidence="1">Cell membrane</location>
        <topology evidence="1">Multi-pass membrane protein</topology>
    </subcellularLocation>
</comment>
<dbReference type="InterPro" id="IPR020846">
    <property type="entry name" value="MFS_dom"/>
</dbReference>
<feature type="transmembrane region" description="Helical" evidence="5">
    <location>
        <begin position="336"/>
        <end position="359"/>
    </location>
</feature>
<feature type="transmembrane region" description="Helical" evidence="5">
    <location>
        <begin position="132"/>
        <end position="155"/>
    </location>
</feature>
<evidence type="ECO:0000256" key="4">
    <source>
        <dbReference type="ARBA" id="ARBA00023136"/>
    </source>
</evidence>
<accession>A0A097IEL7</accession>
<dbReference type="InterPro" id="IPR011701">
    <property type="entry name" value="MFS"/>
</dbReference>
<dbReference type="Proteomes" id="UP000029914">
    <property type="component" value="Chromosome"/>
</dbReference>
<dbReference type="PROSITE" id="PS50850">
    <property type="entry name" value="MFS"/>
    <property type="match status" value="1"/>
</dbReference>
<evidence type="ECO:0000256" key="5">
    <source>
        <dbReference type="SAM" id="Phobius"/>
    </source>
</evidence>
<evidence type="ECO:0000256" key="3">
    <source>
        <dbReference type="ARBA" id="ARBA00022989"/>
    </source>
</evidence>
<feature type="transmembrane region" description="Helical" evidence="5">
    <location>
        <begin position="365"/>
        <end position="383"/>
    </location>
</feature>
<dbReference type="STRING" id="558173.CDOO_04425"/>
<feature type="transmembrane region" description="Helical" evidence="5">
    <location>
        <begin position="245"/>
        <end position="264"/>
    </location>
</feature>
<gene>
    <name evidence="7" type="ORF">CDOO_04425</name>
</gene>
<feature type="transmembrane region" description="Helical" evidence="5">
    <location>
        <begin position="207"/>
        <end position="225"/>
    </location>
</feature>
<dbReference type="Gene3D" id="1.20.1250.20">
    <property type="entry name" value="MFS general substrate transporter like domains"/>
    <property type="match status" value="1"/>
</dbReference>
<keyword evidence="3 5" id="KW-1133">Transmembrane helix</keyword>
<dbReference type="Pfam" id="PF07690">
    <property type="entry name" value="MFS_1"/>
    <property type="match status" value="1"/>
</dbReference>
<dbReference type="KEGG" id="cdo:CDOO_04425"/>
<feature type="transmembrane region" description="Helical" evidence="5">
    <location>
        <begin position="303"/>
        <end position="324"/>
    </location>
</feature>
<dbReference type="InterPro" id="IPR052524">
    <property type="entry name" value="MFS_Cyanate_Porter"/>
</dbReference>
<keyword evidence="8" id="KW-1185">Reference proteome</keyword>
<feature type="transmembrane region" description="Helical" evidence="5">
    <location>
        <begin position="167"/>
        <end position="186"/>
    </location>
</feature>
<dbReference type="eggNOG" id="COG2807">
    <property type="taxonomic scope" value="Bacteria"/>
</dbReference>
<evidence type="ECO:0000313" key="7">
    <source>
        <dbReference type="EMBL" id="AIT60576.1"/>
    </source>
</evidence>
<proteinExistence type="predicted"/>
<organism evidence="7 8">
    <name type="scientific">Corynebacterium doosanense CAU 212 = DSM 45436</name>
    <dbReference type="NCBI Taxonomy" id="558173"/>
    <lineage>
        <taxon>Bacteria</taxon>
        <taxon>Bacillati</taxon>
        <taxon>Actinomycetota</taxon>
        <taxon>Actinomycetes</taxon>
        <taxon>Mycobacteriales</taxon>
        <taxon>Corynebacteriaceae</taxon>
        <taxon>Corynebacterium</taxon>
    </lineage>
</organism>